<evidence type="ECO:0000256" key="14">
    <source>
        <dbReference type="ARBA" id="ARBA00033401"/>
    </source>
</evidence>
<evidence type="ECO:0000256" key="5">
    <source>
        <dbReference type="ARBA" id="ARBA00016383"/>
    </source>
</evidence>
<keyword evidence="10" id="KW-0007">Acetylation</keyword>
<evidence type="ECO:0000256" key="2">
    <source>
        <dbReference type="ARBA" id="ARBA00004443"/>
    </source>
</evidence>
<evidence type="ECO:0000256" key="3">
    <source>
        <dbReference type="ARBA" id="ARBA00005482"/>
    </source>
</evidence>
<protein>
    <recommendedName>
        <fullName evidence="5">NADH dehydrogenase [ubiquinone] 1 alpha subcomplex subunit 7</fullName>
    </recommendedName>
    <alternativeName>
        <fullName evidence="14">Complex I-B14.5a</fullName>
    </alternativeName>
    <alternativeName>
        <fullName evidence="13">NADH-ubiquinone oxidoreductase subunit B14.5a</fullName>
    </alternativeName>
</protein>
<dbReference type="Proteomes" id="UP000791440">
    <property type="component" value="Unassembled WGS sequence"/>
</dbReference>
<keyword evidence="8" id="KW-0999">Mitochondrion inner membrane</keyword>
<keyword evidence="6" id="KW-0813">Transport</keyword>
<dbReference type="GO" id="GO:0006120">
    <property type="term" value="P:mitochondrial electron transport, NADH to ubiquinone"/>
    <property type="evidence" value="ECO:0007669"/>
    <property type="project" value="TreeGrafter"/>
</dbReference>
<evidence type="ECO:0000256" key="10">
    <source>
        <dbReference type="ARBA" id="ARBA00022990"/>
    </source>
</evidence>
<dbReference type="InterPro" id="IPR009947">
    <property type="entry name" value="NDUA7"/>
</dbReference>
<evidence type="ECO:0000256" key="11">
    <source>
        <dbReference type="ARBA" id="ARBA00023128"/>
    </source>
</evidence>
<sequence>MSKAKVPLRDISPFLQAFRDFLLGRKHTNALRSELGLSARTQPPPQIPDGVTHKHAHNYYYTRDARREVAPPIDLTKKLLSESSDKGAPKAARNVIPTPGQVYQWDKHYE</sequence>
<evidence type="ECO:0000313" key="16">
    <source>
        <dbReference type="Proteomes" id="UP000791440"/>
    </source>
</evidence>
<evidence type="ECO:0000256" key="13">
    <source>
        <dbReference type="ARBA" id="ARBA00030360"/>
    </source>
</evidence>
<organism evidence="15 16">
    <name type="scientific">Manduca sexta</name>
    <name type="common">Tobacco hawkmoth</name>
    <name type="synonym">Tobacco hornworm</name>
    <dbReference type="NCBI Taxonomy" id="7130"/>
    <lineage>
        <taxon>Eukaryota</taxon>
        <taxon>Metazoa</taxon>
        <taxon>Ecdysozoa</taxon>
        <taxon>Arthropoda</taxon>
        <taxon>Hexapoda</taxon>
        <taxon>Insecta</taxon>
        <taxon>Pterygota</taxon>
        <taxon>Neoptera</taxon>
        <taxon>Endopterygota</taxon>
        <taxon>Lepidoptera</taxon>
        <taxon>Glossata</taxon>
        <taxon>Ditrysia</taxon>
        <taxon>Bombycoidea</taxon>
        <taxon>Sphingidae</taxon>
        <taxon>Sphinginae</taxon>
        <taxon>Sphingini</taxon>
        <taxon>Manduca</taxon>
    </lineage>
</organism>
<evidence type="ECO:0000256" key="1">
    <source>
        <dbReference type="ARBA" id="ARBA00003195"/>
    </source>
</evidence>
<keyword evidence="11" id="KW-0496">Mitochondrion</keyword>
<evidence type="ECO:0000256" key="4">
    <source>
        <dbReference type="ARBA" id="ARBA00011533"/>
    </source>
</evidence>
<dbReference type="PANTHER" id="PTHR12485">
    <property type="entry name" value="NADH-UBIQUINONE OXIDOREDUCTASE SUBUNIT B"/>
    <property type="match status" value="1"/>
</dbReference>
<dbReference type="OrthoDB" id="10063829at2759"/>
<comment type="similarity">
    <text evidence="3">Belongs to the complex I NDUFA7 subunit family.</text>
</comment>
<evidence type="ECO:0000256" key="9">
    <source>
        <dbReference type="ARBA" id="ARBA00022982"/>
    </source>
</evidence>
<gene>
    <name evidence="15" type="ORF">O3G_MSEX014331</name>
</gene>
<evidence type="ECO:0000313" key="15">
    <source>
        <dbReference type="EMBL" id="KAG6464178.1"/>
    </source>
</evidence>
<comment type="subunit">
    <text evidence="4">Complex I is composed of 45 different subunits.</text>
</comment>
<keyword evidence="9" id="KW-0249">Electron transport</keyword>
<evidence type="ECO:0000256" key="7">
    <source>
        <dbReference type="ARBA" id="ARBA00022660"/>
    </source>
</evidence>
<dbReference type="Pfam" id="PF07347">
    <property type="entry name" value="CI-B14_5a"/>
    <property type="match status" value="1"/>
</dbReference>
<reference evidence="15" key="2">
    <citation type="submission" date="2020-12" db="EMBL/GenBank/DDBJ databases">
        <authorList>
            <person name="Kanost M."/>
        </authorList>
    </citation>
    <scope>NUCLEOTIDE SEQUENCE</scope>
</reference>
<keyword evidence="12" id="KW-0472">Membrane</keyword>
<dbReference type="GO" id="GO:0005743">
    <property type="term" value="C:mitochondrial inner membrane"/>
    <property type="evidence" value="ECO:0007669"/>
    <property type="project" value="UniProtKB-SubCell"/>
</dbReference>
<proteinExistence type="inferred from homology"/>
<dbReference type="AlphaFoldDB" id="A0A922D1A4"/>
<evidence type="ECO:0000256" key="8">
    <source>
        <dbReference type="ARBA" id="ARBA00022792"/>
    </source>
</evidence>
<reference evidence="15" key="1">
    <citation type="journal article" date="2016" name="Insect Biochem. Mol. Biol.">
        <title>Multifaceted biological insights from a draft genome sequence of the tobacco hornworm moth, Manduca sexta.</title>
        <authorList>
            <person name="Kanost M.R."/>
            <person name="Arrese E.L."/>
            <person name="Cao X."/>
            <person name="Chen Y.R."/>
            <person name="Chellapilla S."/>
            <person name="Goldsmith M.R."/>
            <person name="Grosse-Wilde E."/>
            <person name="Heckel D.G."/>
            <person name="Herndon N."/>
            <person name="Jiang H."/>
            <person name="Papanicolaou A."/>
            <person name="Qu J."/>
            <person name="Soulages J.L."/>
            <person name="Vogel H."/>
            <person name="Walters J."/>
            <person name="Waterhouse R.M."/>
            <person name="Ahn S.J."/>
            <person name="Almeida F.C."/>
            <person name="An C."/>
            <person name="Aqrawi P."/>
            <person name="Bretschneider A."/>
            <person name="Bryant W.B."/>
            <person name="Bucks S."/>
            <person name="Chao H."/>
            <person name="Chevignon G."/>
            <person name="Christen J.M."/>
            <person name="Clarke D.F."/>
            <person name="Dittmer N.T."/>
            <person name="Ferguson L.C.F."/>
            <person name="Garavelou S."/>
            <person name="Gordon K.H.J."/>
            <person name="Gunaratna R.T."/>
            <person name="Han Y."/>
            <person name="Hauser F."/>
            <person name="He Y."/>
            <person name="Heidel-Fischer H."/>
            <person name="Hirsh A."/>
            <person name="Hu Y."/>
            <person name="Jiang H."/>
            <person name="Kalra D."/>
            <person name="Klinner C."/>
            <person name="Konig C."/>
            <person name="Kovar C."/>
            <person name="Kroll A.R."/>
            <person name="Kuwar S.S."/>
            <person name="Lee S.L."/>
            <person name="Lehman R."/>
            <person name="Li K."/>
            <person name="Li Z."/>
            <person name="Liang H."/>
            <person name="Lovelace S."/>
            <person name="Lu Z."/>
            <person name="Mansfield J.H."/>
            <person name="McCulloch K.J."/>
            <person name="Mathew T."/>
            <person name="Morton B."/>
            <person name="Muzny D.M."/>
            <person name="Neunemann D."/>
            <person name="Ongeri F."/>
            <person name="Pauchet Y."/>
            <person name="Pu L.L."/>
            <person name="Pyrousis I."/>
            <person name="Rao X.J."/>
            <person name="Redding A."/>
            <person name="Roesel C."/>
            <person name="Sanchez-Gracia A."/>
            <person name="Schaack S."/>
            <person name="Shukla A."/>
            <person name="Tetreau G."/>
            <person name="Wang Y."/>
            <person name="Xiong G.H."/>
            <person name="Traut W."/>
            <person name="Walsh T.K."/>
            <person name="Worley K.C."/>
            <person name="Wu D."/>
            <person name="Wu W."/>
            <person name="Wu Y.Q."/>
            <person name="Zhang X."/>
            <person name="Zou Z."/>
            <person name="Zucker H."/>
            <person name="Briscoe A.D."/>
            <person name="Burmester T."/>
            <person name="Clem R.J."/>
            <person name="Feyereisen R."/>
            <person name="Grimmelikhuijzen C.J.P."/>
            <person name="Hamodrakas S.J."/>
            <person name="Hansson B.S."/>
            <person name="Huguet E."/>
            <person name="Jermiin L.S."/>
            <person name="Lan Q."/>
            <person name="Lehman H.K."/>
            <person name="Lorenzen M."/>
            <person name="Merzendorfer H."/>
            <person name="Michalopoulos I."/>
            <person name="Morton D.B."/>
            <person name="Muthukrishnan S."/>
            <person name="Oakeshott J.G."/>
            <person name="Palmer W."/>
            <person name="Park Y."/>
            <person name="Passarelli A.L."/>
            <person name="Rozas J."/>
            <person name="Schwartz L.M."/>
            <person name="Smith W."/>
            <person name="Southgate A."/>
            <person name="Vilcinskas A."/>
            <person name="Vogt R."/>
            <person name="Wang P."/>
            <person name="Werren J."/>
            <person name="Yu X.Q."/>
            <person name="Zhou J.J."/>
            <person name="Brown S.J."/>
            <person name="Scherer S.E."/>
            <person name="Richards S."/>
            <person name="Blissard G.W."/>
        </authorList>
    </citation>
    <scope>NUCLEOTIDE SEQUENCE</scope>
</reference>
<name>A0A922D1A4_MANSE</name>
<evidence type="ECO:0000256" key="12">
    <source>
        <dbReference type="ARBA" id="ARBA00023136"/>
    </source>
</evidence>
<keyword evidence="16" id="KW-1185">Reference proteome</keyword>
<comment type="caution">
    <text evidence="15">The sequence shown here is derived from an EMBL/GenBank/DDBJ whole genome shotgun (WGS) entry which is preliminary data.</text>
</comment>
<comment type="function">
    <text evidence="1">Accessory subunit of the mitochondrial membrane respiratory chain NADH dehydrogenase (Complex I), that is believed not to be involved in catalysis. Complex I functions in the transfer of electrons from NADH to the respiratory chain. The immediate electron acceptor for the enzyme is believed to be ubiquinone.</text>
</comment>
<dbReference type="EMBL" id="JH669110">
    <property type="protein sequence ID" value="KAG6464178.1"/>
    <property type="molecule type" value="Genomic_DNA"/>
</dbReference>
<comment type="subcellular location">
    <subcellularLocation>
        <location evidence="2">Mitochondrion inner membrane</location>
        <topology evidence="2">Peripheral membrane protein</topology>
        <orientation evidence="2">Matrix side</orientation>
    </subcellularLocation>
</comment>
<evidence type="ECO:0000256" key="6">
    <source>
        <dbReference type="ARBA" id="ARBA00022448"/>
    </source>
</evidence>
<keyword evidence="7" id="KW-0679">Respiratory chain</keyword>
<dbReference type="PANTHER" id="PTHR12485:SF1">
    <property type="entry name" value="NADH DEHYDROGENASE [UBIQUINONE] 1 ALPHA SUBCOMPLEX SUBUNIT 7"/>
    <property type="match status" value="1"/>
</dbReference>
<accession>A0A922D1A4</accession>